<reference evidence="7" key="1">
    <citation type="submission" date="2020-09" db="EMBL/GenBank/DDBJ databases">
        <title>Comparative genome analyses of four rice-infecting Rhizoctonia solani isolates reveal extensive enrichment of homogalacturonan modification genes.</title>
        <authorList>
            <person name="Lee D.-Y."/>
            <person name="Jeon J."/>
            <person name="Kim K.-T."/>
            <person name="Cheong K."/>
            <person name="Song H."/>
            <person name="Choi G."/>
            <person name="Ko J."/>
            <person name="Opiyo S.O."/>
            <person name="Zuo S."/>
            <person name="Madhav S."/>
            <person name="Lee Y.-H."/>
            <person name="Wang G.-L."/>
        </authorList>
    </citation>
    <scope>NUCLEOTIDE SEQUENCE</scope>
    <source>
        <strain evidence="7">AG1-IA WGL</strain>
    </source>
</reference>
<gene>
    <name evidence="7" type="ORF">RHS03_04119</name>
</gene>
<evidence type="ECO:0000256" key="4">
    <source>
        <dbReference type="ARBA" id="ARBA00023098"/>
    </source>
</evidence>
<keyword evidence="2" id="KW-0436">Ligase</keyword>
<dbReference type="Pfam" id="PF00501">
    <property type="entry name" value="AMP-binding"/>
    <property type="match status" value="1"/>
</dbReference>
<dbReference type="InterPro" id="IPR042099">
    <property type="entry name" value="ANL_N_sf"/>
</dbReference>
<dbReference type="Gene3D" id="3.30.300.30">
    <property type="match status" value="1"/>
</dbReference>
<dbReference type="Gene3D" id="3.40.50.12780">
    <property type="entry name" value="N-terminal domain of ligase-like"/>
    <property type="match status" value="1"/>
</dbReference>
<dbReference type="EMBL" id="JACYCD010000049">
    <property type="protein sequence ID" value="KAF8708468.1"/>
    <property type="molecule type" value="Genomic_DNA"/>
</dbReference>
<dbReference type="AlphaFoldDB" id="A0A8H7HTM7"/>
<organism evidence="7 8">
    <name type="scientific">Rhizoctonia solani</name>
    <dbReference type="NCBI Taxonomy" id="456999"/>
    <lineage>
        <taxon>Eukaryota</taxon>
        <taxon>Fungi</taxon>
        <taxon>Dikarya</taxon>
        <taxon>Basidiomycota</taxon>
        <taxon>Agaricomycotina</taxon>
        <taxon>Agaricomycetes</taxon>
        <taxon>Cantharellales</taxon>
        <taxon>Ceratobasidiaceae</taxon>
        <taxon>Rhizoctonia</taxon>
    </lineage>
</organism>
<dbReference type="Proteomes" id="UP000602905">
    <property type="component" value="Unassembled WGS sequence"/>
</dbReference>
<keyword evidence="4" id="KW-0443">Lipid metabolism</keyword>
<keyword evidence="3" id="KW-0276">Fatty acid metabolism</keyword>
<sequence length="564" mass="62429">MFTPTPASTPPPNAVLRLKYCSKLPANITPLNPVSFLLRAALIYPNKLALSSPDGPQPVAYSFAVWAQRVQNLAYALKRVHGIKPGDRVAVIAPNCSMIADAHFGVLAARAVITPINTRLTVPEVDYILEHSGAKLVLVDYEYTKFVEGKKIPYVVCKDTGRAGDPYEDYLTQGRKLSSEEGWAGLEMEHDENANASLCYTSGTTGRVGSYLAAIANAYEARITRDSTYLWILPMFHACGWTYPWANVFAFATQVTIRAVVNSIVWRHFTESRVTHYCGAPTVQIGIVNAPEARRLEHQVHVIVAGSAPTAHLIGELEKKNMHVTHTYGPFTRNHPQPEWARLSLDERAKFMARQGQAFATADEARVVYTDSEENLRDVPADGKTVGEIVVRGNIVMKEVRIRATSVVQPTNPLYQYFQDPEATKKAFKGGHFWSGDLAVRHLDGTIGITDRSKDIIISGGENASSLAIEQELSTHPDVLEVAVIARNHPKWGERAMAYVILHSHKAGKWKGKHAEFEADMKNHAKKRLPGFACPEWVEVVPELPKTSTGKILKNVLRGRVSKL</sequence>
<dbReference type="PANTHER" id="PTHR43859">
    <property type="entry name" value="ACYL-ACTIVATING ENZYME"/>
    <property type="match status" value="1"/>
</dbReference>
<dbReference type="GO" id="GO:0006631">
    <property type="term" value="P:fatty acid metabolic process"/>
    <property type="evidence" value="ECO:0007669"/>
    <property type="project" value="UniProtKB-KW"/>
</dbReference>
<evidence type="ECO:0000259" key="6">
    <source>
        <dbReference type="Pfam" id="PF13193"/>
    </source>
</evidence>
<dbReference type="Pfam" id="PF13193">
    <property type="entry name" value="AMP-binding_C"/>
    <property type="match status" value="1"/>
</dbReference>
<comment type="caution">
    <text evidence="7">The sequence shown here is derived from an EMBL/GenBank/DDBJ whole genome shotgun (WGS) entry which is preliminary data.</text>
</comment>
<evidence type="ECO:0000256" key="3">
    <source>
        <dbReference type="ARBA" id="ARBA00022832"/>
    </source>
</evidence>
<dbReference type="InterPro" id="IPR045851">
    <property type="entry name" value="AMP-bd_C_sf"/>
</dbReference>
<dbReference type="PANTHER" id="PTHR43859:SF4">
    <property type="entry name" value="BUTANOATE--COA LIGASE AAE1-RELATED"/>
    <property type="match status" value="1"/>
</dbReference>
<evidence type="ECO:0000313" key="8">
    <source>
        <dbReference type="Proteomes" id="UP000602905"/>
    </source>
</evidence>
<feature type="domain" description="AMP-binding enzyme C-terminal" evidence="6">
    <location>
        <begin position="469"/>
        <end position="551"/>
    </location>
</feature>
<feature type="non-terminal residue" evidence="7">
    <location>
        <position position="1"/>
    </location>
</feature>
<dbReference type="InterPro" id="IPR000873">
    <property type="entry name" value="AMP-dep_synth/lig_dom"/>
</dbReference>
<dbReference type="SUPFAM" id="SSF56801">
    <property type="entry name" value="Acetyl-CoA synthetase-like"/>
    <property type="match status" value="1"/>
</dbReference>
<evidence type="ECO:0000259" key="5">
    <source>
        <dbReference type="Pfam" id="PF00501"/>
    </source>
</evidence>
<name>A0A8H7HTM7_9AGAM</name>
<protein>
    <submittedName>
        <fullName evidence="7">AMP-binding enzyme C-terminal domain</fullName>
    </submittedName>
</protein>
<dbReference type="GO" id="GO:0016874">
    <property type="term" value="F:ligase activity"/>
    <property type="evidence" value="ECO:0007669"/>
    <property type="project" value="UniProtKB-KW"/>
</dbReference>
<comment type="similarity">
    <text evidence="1">Belongs to the ATP-dependent AMP-binding enzyme family.</text>
</comment>
<dbReference type="OrthoDB" id="10253115at2759"/>
<proteinExistence type="inferred from homology"/>
<evidence type="ECO:0000256" key="2">
    <source>
        <dbReference type="ARBA" id="ARBA00022598"/>
    </source>
</evidence>
<dbReference type="InterPro" id="IPR025110">
    <property type="entry name" value="AMP-bd_C"/>
</dbReference>
<accession>A0A8H7HTM7</accession>
<evidence type="ECO:0000313" key="7">
    <source>
        <dbReference type="EMBL" id="KAF8708468.1"/>
    </source>
</evidence>
<evidence type="ECO:0000256" key="1">
    <source>
        <dbReference type="ARBA" id="ARBA00006432"/>
    </source>
</evidence>
<feature type="domain" description="AMP-dependent synthetase/ligase" evidence="5">
    <location>
        <begin position="41"/>
        <end position="398"/>
    </location>
</feature>